<keyword evidence="4 5" id="KW-0030">Aminoacyl-tRNA synthetase</keyword>
<gene>
    <name evidence="7" type="ORF">HGH92_06070</name>
</gene>
<sequence>MFSFVLTATLARRCGAAILLRIDDMDQQRVRPEYVQDIFDTLHFLEIPWEEGPRSPDDLKREWSQLHREALYQQALAALKAGGKLFACDCSRSRLQHAGGIYDGHCLHRQLPWDGPDVCWRVNTAAPLTLHMHTGNGLLPATLPDEQRYFVVRKKDGHAAYQLASVIDDDYFGIDLIVRGEDLWDSTLAQLYLARLAGMDRFCNTTFYHHTLLMETPGKKLSKSEGATAVRFFRNEGKTKADIFSAIAGMLGIREQAPDWETLGALLLDHYPVFRQPAPAQR</sequence>
<accession>A0A847RL88</accession>
<organism evidence="7 8">
    <name type="scientific">Chitinophaga varians</name>
    <dbReference type="NCBI Taxonomy" id="2202339"/>
    <lineage>
        <taxon>Bacteria</taxon>
        <taxon>Pseudomonadati</taxon>
        <taxon>Bacteroidota</taxon>
        <taxon>Chitinophagia</taxon>
        <taxon>Chitinophagales</taxon>
        <taxon>Chitinophagaceae</taxon>
        <taxon>Chitinophaga</taxon>
    </lineage>
</organism>
<dbReference type="EMBL" id="JABAIA010000001">
    <property type="protein sequence ID" value="NLR63863.1"/>
    <property type="molecule type" value="Genomic_DNA"/>
</dbReference>
<dbReference type="Pfam" id="PF00749">
    <property type="entry name" value="tRNA-synt_1c"/>
    <property type="match status" value="2"/>
</dbReference>
<evidence type="ECO:0000259" key="6">
    <source>
        <dbReference type="Pfam" id="PF00749"/>
    </source>
</evidence>
<dbReference type="GO" id="GO:0004818">
    <property type="term" value="F:glutamate-tRNA ligase activity"/>
    <property type="evidence" value="ECO:0007669"/>
    <property type="project" value="TreeGrafter"/>
</dbReference>
<evidence type="ECO:0000256" key="3">
    <source>
        <dbReference type="ARBA" id="ARBA00022840"/>
    </source>
</evidence>
<reference evidence="7 8" key="1">
    <citation type="submission" date="2020-04" db="EMBL/GenBank/DDBJ databases">
        <authorList>
            <person name="Yin C."/>
        </authorList>
    </citation>
    <scope>NUCLEOTIDE SEQUENCE [LARGE SCALE GENOMIC DNA]</scope>
    <source>
        <strain evidence="7 8">Ae27</strain>
    </source>
</reference>
<feature type="domain" description="Glutamyl/glutaminyl-tRNA synthetase class Ib catalytic" evidence="6">
    <location>
        <begin position="9"/>
        <end position="97"/>
    </location>
</feature>
<keyword evidence="8" id="KW-1185">Reference proteome</keyword>
<dbReference type="GO" id="GO:0006424">
    <property type="term" value="P:glutamyl-tRNA aminoacylation"/>
    <property type="evidence" value="ECO:0007669"/>
    <property type="project" value="TreeGrafter"/>
</dbReference>
<dbReference type="SUPFAM" id="SSF52374">
    <property type="entry name" value="Nucleotidylyl transferase"/>
    <property type="match status" value="1"/>
</dbReference>
<evidence type="ECO:0000256" key="4">
    <source>
        <dbReference type="ARBA" id="ARBA00023146"/>
    </source>
</evidence>
<evidence type="ECO:0000313" key="8">
    <source>
        <dbReference type="Proteomes" id="UP000570474"/>
    </source>
</evidence>
<dbReference type="GO" id="GO:0005524">
    <property type="term" value="F:ATP binding"/>
    <property type="evidence" value="ECO:0007669"/>
    <property type="project" value="UniProtKB-KW"/>
</dbReference>
<keyword evidence="3 5" id="KW-0067">ATP-binding</keyword>
<dbReference type="InterPro" id="IPR049940">
    <property type="entry name" value="GluQ/Sye"/>
</dbReference>
<proteinExistence type="inferred from homology"/>
<evidence type="ECO:0000256" key="5">
    <source>
        <dbReference type="RuleBase" id="RU363037"/>
    </source>
</evidence>
<keyword evidence="2 5" id="KW-0547">Nucleotide-binding</keyword>
<evidence type="ECO:0000256" key="1">
    <source>
        <dbReference type="ARBA" id="ARBA00022598"/>
    </source>
</evidence>
<evidence type="ECO:0000256" key="2">
    <source>
        <dbReference type="ARBA" id="ARBA00022741"/>
    </source>
</evidence>
<dbReference type="PANTHER" id="PTHR43311">
    <property type="entry name" value="GLUTAMATE--TRNA LIGASE"/>
    <property type="match status" value="1"/>
</dbReference>
<dbReference type="InterPro" id="IPR014729">
    <property type="entry name" value="Rossmann-like_a/b/a_fold"/>
</dbReference>
<keyword evidence="1 5" id="KW-0436">Ligase</keyword>
<evidence type="ECO:0000313" key="7">
    <source>
        <dbReference type="EMBL" id="NLR63863.1"/>
    </source>
</evidence>
<dbReference type="GO" id="GO:0005829">
    <property type="term" value="C:cytosol"/>
    <property type="evidence" value="ECO:0007669"/>
    <property type="project" value="TreeGrafter"/>
</dbReference>
<dbReference type="AlphaFoldDB" id="A0A847RL88"/>
<protein>
    <submittedName>
        <fullName evidence="7">tRNA glutamyl-Q synthetase</fullName>
    </submittedName>
</protein>
<comment type="similarity">
    <text evidence="5">Belongs to the class-I aminoacyl-tRNA synthetase family.</text>
</comment>
<feature type="domain" description="Glutamyl/glutaminyl-tRNA synthetase class Ib catalytic" evidence="6">
    <location>
        <begin position="148"/>
        <end position="248"/>
    </location>
</feature>
<dbReference type="InterPro" id="IPR020058">
    <property type="entry name" value="Glu/Gln-tRNA-synth_Ib_cat-dom"/>
</dbReference>
<dbReference type="PANTHER" id="PTHR43311:SF1">
    <property type="entry name" value="GLUTAMYL-Q TRNA(ASP) SYNTHETASE"/>
    <property type="match status" value="1"/>
</dbReference>
<name>A0A847RL88_9BACT</name>
<dbReference type="Gene3D" id="3.40.50.620">
    <property type="entry name" value="HUPs"/>
    <property type="match status" value="1"/>
</dbReference>
<keyword evidence="5" id="KW-0648">Protein biosynthesis</keyword>
<dbReference type="Proteomes" id="UP000570474">
    <property type="component" value="Unassembled WGS sequence"/>
</dbReference>
<comment type="caution">
    <text evidence="7">The sequence shown here is derived from an EMBL/GenBank/DDBJ whole genome shotgun (WGS) entry which is preliminary data.</text>
</comment>